<dbReference type="Pfam" id="PF00082">
    <property type="entry name" value="Peptidase_S8"/>
    <property type="match status" value="1"/>
</dbReference>
<comment type="similarity">
    <text evidence="1 11 12">Belongs to the peptidase S8 family.</text>
</comment>
<feature type="domain" description="PA" evidence="17">
    <location>
        <begin position="444"/>
        <end position="519"/>
    </location>
</feature>
<dbReference type="InterPro" id="IPR022398">
    <property type="entry name" value="Peptidase_S8_His-AS"/>
</dbReference>
<feature type="domain" description="C5a peptidase/Subtilisin-like protease SBT2-like Fn3-like" evidence="19">
    <location>
        <begin position="669"/>
        <end position="778"/>
    </location>
</feature>
<evidence type="ECO:0000313" key="20">
    <source>
        <dbReference type="EMBL" id="WNY52135.1"/>
    </source>
</evidence>
<dbReference type="InterPro" id="IPR023827">
    <property type="entry name" value="Peptidase_S8_Asp-AS"/>
</dbReference>
<dbReference type="InterPro" id="IPR000209">
    <property type="entry name" value="Peptidase_S8/S53_dom"/>
</dbReference>
<evidence type="ECO:0000256" key="5">
    <source>
        <dbReference type="ARBA" id="ARBA00022729"/>
    </source>
</evidence>
<dbReference type="KEGG" id="sins:PW252_05680"/>
<dbReference type="InterPro" id="IPR019931">
    <property type="entry name" value="LPXTG_anchor"/>
</dbReference>
<feature type="signal peptide" evidence="14">
    <location>
        <begin position="1"/>
        <end position="27"/>
    </location>
</feature>
<dbReference type="PRINTS" id="PR00723">
    <property type="entry name" value="SUBTILISIN"/>
</dbReference>
<reference evidence="20" key="1">
    <citation type="submission" date="2023-02" db="EMBL/GenBank/DDBJ databases">
        <title>Streptococcus sp. Genome Sequencing and Assembly.</title>
        <authorList>
            <person name="Shore S.M."/>
            <person name="Nicholson T.L."/>
        </authorList>
    </citation>
    <scope>NUCLEOTIDE SEQUENCE</scope>
    <source>
        <strain evidence="20">29887</strain>
    </source>
</reference>
<dbReference type="InterPro" id="IPR023828">
    <property type="entry name" value="Peptidase_S8_Ser-AS"/>
</dbReference>
<dbReference type="InterPro" id="IPR013783">
    <property type="entry name" value="Ig-like_fold"/>
</dbReference>
<dbReference type="InterPro" id="IPR051048">
    <property type="entry name" value="Peptidase_S8/S53_subtilisin"/>
</dbReference>
<evidence type="ECO:0000256" key="10">
    <source>
        <dbReference type="PIRSR" id="PIRSR615500-1"/>
    </source>
</evidence>
<evidence type="ECO:0000256" key="11">
    <source>
        <dbReference type="PROSITE-ProRule" id="PRU01240"/>
    </source>
</evidence>
<keyword evidence="9" id="KW-0572">Peptidoglycan-anchor</keyword>
<proteinExistence type="inferred from homology"/>
<dbReference type="Pfam" id="PF06280">
    <property type="entry name" value="fn3_5"/>
    <property type="match status" value="1"/>
</dbReference>
<accession>A0AA96VLM8</accession>
<feature type="region of interest" description="Disordered" evidence="13">
    <location>
        <begin position="1484"/>
        <end position="1538"/>
    </location>
</feature>
<gene>
    <name evidence="20" type="ORF">PW252_05680</name>
</gene>
<dbReference type="EMBL" id="CP118735">
    <property type="protein sequence ID" value="WNY52135.1"/>
    <property type="molecule type" value="Genomic_DNA"/>
</dbReference>
<keyword evidence="2" id="KW-0134">Cell wall</keyword>
<evidence type="ECO:0000256" key="7">
    <source>
        <dbReference type="ARBA" id="ARBA00022801"/>
    </source>
</evidence>
<dbReference type="PROSITE" id="PS00138">
    <property type="entry name" value="SUBTILASE_SER"/>
    <property type="match status" value="1"/>
</dbReference>
<dbReference type="Pfam" id="PF07554">
    <property type="entry name" value="FIVAR"/>
    <property type="match status" value="3"/>
</dbReference>
<dbReference type="InterPro" id="IPR015500">
    <property type="entry name" value="Peptidase_S8_subtilisin-rel"/>
</dbReference>
<dbReference type="InterPro" id="IPR003137">
    <property type="entry name" value="PA_domain"/>
</dbReference>
<dbReference type="SUPFAM" id="SSF46997">
    <property type="entry name" value="Bacterial immunoglobulin/albumin-binding domains"/>
    <property type="match status" value="3"/>
</dbReference>
<dbReference type="CDD" id="cd07475">
    <property type="entry name" value="Peptidases_S8_C5a_Peptidase"/>
    <property type="match status" value="1"/>
</dbReference>
<dbReference type="SUPFAM" id="SSF52025">
    <property type="entry name" value="PA domain"/>
    <property type="match status" value="1"/>
</dbReference>
<dbReference type="GO" id="GO:0006508">
    <property type="term" value="P:proteolysis"/>
    <property type="evidence" value="ECO:0007669"/>
    <property type="project" value="UniProtKB-KW"/>
</dbReference>
<keyword evidence="4 11" id="KW-0645">Protease</keyword>
<keyword evidence="6" id="KW-0677">Repeat</keyword>
<feature type="domain" description="YSIRK Gram-positive signal peptide" evidence="18">
    <location>
        <begin position="2"/>
        <end position="22"/>
    </location>
</feature>
<dbReference type="PANTHER" id="PTHR43399:SF4">
    <property type="entry name" value="CELL WALL-ASSOCIATED PROTEASE"/>
    <property type="match status" value="1"/>
</dbReference>
<dbReference type="RefSeq" id="WP_248050281.1">
    <property type="nucleotide sequence ID" value="NZ_CP118735.1"/>
</dbReference>
<evidence type="ECO:0000256" key="2">
    <source>
        <dbReference type="ARBA" id="ARBA00022512"/>
    </source>
</evidence>
<dbReference type="CDD" id="cd02133">
    <property type="entry name" value="PA_C5a_like"/>
    <property type="match status" value="1"/>
</dbReference>
<dbReference type="Pfam" id="PF04650">
    <property type="entry name" value="YSIRK_signal"/>
    <property type="match status" value="1"/>
</dbReference>
<evidence type="ECO:0000259" key="15">
    <source>
        <dbReference type="Pfam" id="PF00082"/>
    </source>
</evidence>
<evidence type="ECO:0000256" key="8">
    <source>
        <dbReference type="ARBA" id="ARBA00022825"/>
    </source>
</evidence>
<dbReference type="PROSITE" id="PS51892">
    <property type="entry name" value="SUBTILASE"/>
    <property type="match status" value="1"/>
</dbReference>
<protein>
    <submittedName>
        <fullName evidence="20">S8 family serine peptidase</fullName>
    </submittedName>
</protein>
<sequence>MKRQRFSLRKCKLGLVSVLVGSIISFAGTSQVFAEQVLENAAVDQTVEQVAPVEDTFEVQVNSQLQQEEVKPQSEEILPVEIVESNEVSENQSQEVSAINPTTDEIVSSESNVKTEEIMEAPTSEASASEPSLETNIELTDQQKVNSQVSPALRSLATTLDADSNSMISAPTVWETGYKGEGSIVAIIDSGLDVEHDVLKISDTSKAKYQSAQELEVAKAAAGISYGKWFSDKVVFGYNYADGNDVLKEEASQSHGMHVTGIAAGNPSTMDGGRYIQGVAPESQVMFMRVFSDVSSTTGAALYVRAIEDAVKLGADSINLSLGGANGSLVNMDNTVLAAIELARKAGVSVVIAAGNDGAFGAGHSIPWSTNLDYGLVADPSTAKDAISVASFNNSVINQRVLNIVGLEDNADLNFGRSSYDNPDRSEKKFEIGKAYDYVYVGLGKEEDFTNLDLTGKLALIKRGSINFSSKISNATKAGAEGVVIFNNVVGEENIGMALDETAIAIPSVFIPAEFGEALAVHSYKIQFNNESEAVANPEAGMMSAFSSWGLSADGELKPDIAAPGGSIYSAINDNQYASQSGTSMAAPHVAGAAVLVKQYLKDKFPNKSAAELETLVKQLLMSTAKTHFDTLNQAYTSPRQQGAGMLDVAAAVSKDLFVTGLDSYPSLTLGNVGDQFEFTVEVHNISSEDKVLNYTTHVNTDQTYEGLAVLVSRELMAIPGQEITVKANSSQQVTIKVDASEFSENLLQEMPNGYFLEGFVRFTDPVDAGEVISIPYVAYRGEFQNLPVVETPIYQLLPEGQVGFYFTPNMEEILEVKQDQDFTGLLTNYSEKVYSTDRMTEEEMKVLGAFKNDKDQFVLSMDETGQLKLAISPNGDNIQESVLFKGVFLRNYTNLVASVYAAEDTERTQALWTSKAETGEKNYYSGNELNPKSTVVYPTEWSGLDSNGNPLADGNYKYVLTYLPEVPGADLQKLEFDVIVDRQAPNITTATYDASSYKFDPRPASEKGPAGIFRERVFYLVSGENGLTTLTATDEKGHVTVTDNKVFVAQNEDGSFTLPLDLADISKFYYLVEDFAGNVSSEKVENLVGIGNGNGLVTVNLLDQATKQDAQIDFSYIVRDQNGQVVTELPRYAENNSIVKLPFGTYSFELFLYDTEWANLASERTLNVTISEENSIGQIDFYVLSKEKASLLVDVDKLLPVGTNVTLVTADGLSLALPNAKYSKTDYGKFVPVGQYTIATNLPEGYEFYEDLNLEVLVDQVNRKKLTLIDKRALSNLLTELAKIEETATYYNADSSLQVEFNKVLEEAKLILANKHLQNDVDQVIEDLTKAKSALNGQETDTSALVKELETYSKVTEEAVYYNASSPAQIAYDTAIRLAKMTLLKDKVTQQEINQAVSNLQASKSDLDGQSTDIIALRNAVSLSTVLRTTDVKYLNASEMVKQTYDQALSKAKAVLADEHASQASVDQVLAELQAAQAALDGVAAPTSENPPSENAESSIKPDEKATPPPVEPVLPSEEKAGKPEQPLLPVSEEEKVVEEKTNTINITVANASSINFPDPRPQLSTDKKQRSSFVLVARENYPVYQSAVSQEKAPIQNKEIRESAAVAYSGRQLPNTGSKDQNAYLFLGIALVTTVFLVQKKKYESV</sequence>
<dbReference type="NCBIfam" id="TIGR01167">
    <property type="entry name" value="LPXTG_anchor"/>
    <property type="match status" value="1"/>
</dbReference>
<evidence type="ECO:0000256" key="1">
    <source>
        <dbReference type="ARBA" id="ARBA00011073"/>
    </source>
</evidence>
<dbReference type="InterPro" id="IPR005877">
    <property type="entry name" value="YSIRK_signal_dom"/>
</dbReference>
<dbReference type="SUPFAM" id="SSF52743">
    <property type="entry name" value="Subtilisin-like"/>
    <property type="match status" value="1"/>
</dbReference>
<keyword evidence="3" id="KW-0964">Secreted</keyword>
<dbReference type="Pfam" id="PF02225">
    <property type="entry name" value="PA"/>
    <property type="match status" value="1"/>
</dbReference>
<keyword evidence="5 14" id="KW-0732">Signal</keyword>
<evidence type="ECO:0000256" key="9">
    <source>
        <dbReference type="ARBA" id="ARBA00023088"/>
    </source>
</evidence>
<dbReference type="GO" id="GO:0004252">
    <property type="term" value="F:serine-type endopeptidase activity"/>
    <property type="evidence" value="ECO:0007669"/>
    <property type="project" value="UniProtKB-UniRule"/>
</dbReference>
<dbReference type="Gene3D" id="2.60.40.10">
    <property type="entry name" value="Immunoglobulins"/>
    <property type="match status" value="1"/>
</dbReference>
<dbReference type="Gene3D" id="2.60.40.1710">
    <property type="entry name" value="Subtilisin-like superfamily"/>
    <property type="match status" value="1"/>
</dbReference>
<dbReference type="InterPro" id="IPR010435">
    <property type="entry name" value="C5a/SBT2-like_Fn3"/>
</dbReference>
<evidence type="ECO:0000259" key="19">
    <source>
        <dbReference type="Pfam" id="PF06280"/>
    </source>
</evidence>
<evidence type="ECO:0000259" key="16">
    <source>
        <dbReference type="Pfam" id="PF00746"/>
    </source>
</evidence>
<dbReference type="Gene3D" id="1.20.120.1850">
    <property type="entry name" value="Ebh helix bundles repeating unit (S and A modules)"/>
    <property type="match status" value="2"/>
</dbReference>
<dbReference type="Gene3D" id="1.20.5.420">
    <property type="entry name" value="Immunoglobulin FC, subunit C"/>
    <property type="match status" value="1"/>
</dbReference>
<dbReference type="Gene3D" id="3.40.50.200">
    <property type="entry name" value="Peptidase S8/S53 domain"/>
    <property type="match status" value="1"/>
</dbReference>
<evidence type="ECO:0000256" key="13">
    <source>
        <dbReference type="SAM" id="MobiDB-lite"/>
    </source>
</evidence>
<evidence type="ECO:0000256" key="3">
    <source>
        <dbReference type="ARBA" id="ARBA00022525"/>
    </source>
</evidence>
<dbReference type="Gene3D" id="3.50.30.30">
    <property type="match status" value="1"/>
</dbReference>
<keyword evidence="7 11" id="KW-0378">Hydrolase</keyword>
<dbReference type="PROSITE" id="PS00137">
    <property type="entry name" value="SUBTILASE_HIS"/>
    <property type="match status" value="1"/>
</dbReference>
<dbReference type="InterPro" id="IPR046450">
    <property type="entry name" value="PA_dom_sf"/>
</dbReference>
<feature type="active site" description="Charge relay system" evidence="10 11">
    <location>
        <position position="584"/>
    </location>
</feature>
<evidence type="ECO:0000259" key="18">
    <source>
        <dbReference type="Pfam" id="PF04650"/>
    </source>
</evidence>
<feature type="active site" description="Charge relay system" evidence="10 11">
    <location>
        <position position="189"/>
    </location>
</feature>
<evidence type="ECO:0000256" key="6">
    <source>
        <dbReference type="ARBA" id="ARBA00022737"/>
    </source>
</evidence>
<dbReference type="PROSITE" id="PS00136">
    <property type="entry name" value="SUBTILASE_ASP"/>
    <property type="match status" value="1"/>
</dbReference>
<dbReference type="NCBIfam" id="TIGR01168">
    <property type="entry name" value="YSIRK_signal"/>
    <property type="match status" value="1"/>
</dbReference>
<evidence type="ECO:0000256" key="12">
    <source>
        <dbReference type="RuleBase" id="RU003355"/>
    </source>
</evidence>
<dbReference type="InterPro" id="IPR034216">
    <property type="entry name" value="C5a_Peptidase"/>
</dbReference>
<keyword evidence="8 11" id="KW-0720">Serine protease</keyword>
<feature type="domain" description="Peptidase S8/S53" evidence="15">
    <location>
        <begin position="180"/>
        <end position="645"/>
    </location>
</feature>
<dbReference type="InterPro" id="IPR036852">
    <property type="entry name" value="Peptidase_S8/S53_dom_sf"/>
</dbReference>
<evidence type="ECO:0000259" key="17">
    <source>
        <dbReference type="Pfam" id="PF02225"/>
    </source>
</evidence>
<dbReference type="Pfam" id="PF00746">
    <property type="entry name" value="Gram_pos_anchor"/>
    <property type="match status" value="1"/>
</dbReference>
<dbReference type="PANTHER" id="PTHR43399">
    <property type="entry name" value="SUBTILISIN-RELATED"/>
    <property type="match status" value="1"/>
</dbReference>
<feature type="compositionally biased region" description="Low complexity" evidence="13">
    <location>
        <begin position="1489"/>
        <end position="1500"/>
    </location>
</feature>
<evidence type="ECO:0000256" key="14">
    <source>
        <dbReference type="SAM" id="SignalP"/>
    </source>
</evidence>
<dbReference type="GO" id="GO:0016020">
    <property type="term" value="C:membrane"/>
    <property type="evidence" value="ECO:0007669"/>
    <property type="project" value="InterPro"/>
</dbReference>
<evidence type="ECO:0000256" key="4">
    <source>
        <dbReference type="ARBA" id="ARBA00022670"/>
    </source>
</evidence>
<dbReference type="InterPro" id="IPR009063">
    <property type="entry name" value="Ig/albumin-bd_sf"/>
</dbReference>
<feature type="domain" description="Gram-positive cocci surface proteins LPxTG" evidence="16">
    <location>
        <begin position="1609"/>
        <end position="1644"/>
    </location>
</feature>
<organism evidence="20">
    <name type="scientific">Streptococcus iners</name>
    <dbReference type="NCBI Taxonomy" id="3028084"/>
    <lineage>
        <taxon>Bacteria</taxon>
        <taxon>Bacillati</taxon>
        <taxon>Bacillota</taxon>
        <taxon>Bacilli</taxon>
        <taxon>Lactobacillales</taxon>
        <taxon>Streptococcaceae</taxon>
        <taxon>Streptococcus</taxon>
    </lineage>
</organism>
<feature type="chain" id="PRO_5041705963" evidence="14">
    <location>
        <begin position="28"/>
        <end position="1648"/>
    </location>
</feature>
<name>A0AA96VLM8_9STRE</name>
<feature type="active site" description="Charge relay system" evidence="10 11">
    <location>
        <position position="255"/>
    </location>
</feature>